<evidence type="ECO:0000313" key="1">
    <source>
        <dbReference type="EMBL" id="CAL1378826.1"/>
    </source>
</evidence>
<dbReference type="Proteomes" id="UP001497516">
    <property type="component" value="Chromosome 3"/>
</dbReference>
<reference evidence="1 2" key="1">
    <citation type="submission" date="2024-04" db="EMBL/GenBank/DDBJ databases">
        <authorList>
            <person name="Fracassetti M."/>
        </authorList>
    </citation>
    <scope>NUCLEOTIDE SEQUENCE [LARGE SCALE GENOMIC DNA]</scope>
</reference>
<dbReference type="EMBL" id="OZ034816">
    <property type="protein sequence ID" value="CAL1378826.1"/>
    <property type="molecule type" value="Genomic_DNA"/>
</dbReference>
<keyword evidence="2" id="KW-1185">Reference proteome</keyword>
<dbReference type="AlphaFoldDB" id="A0AAV2DYT8"/>
<protein>
    <submittedName>
        <fullName evidence="1">Uncharacterized protein</fullName>
    </submittedName>
</protein>
<proteinExistence type="predicted"/>
<organism evidence="1 2">
    <name type="scientific">Linum trigynum</name>
    <dbReference type="NCBI Taxonomy" id="586398"/>
    <lineage>
        <taxon>Eukaryota</taxon>
        <taxon>Viridiplantae</taxon>
        <taxon>Streptophyta</taxon>
        <taxon>Embryophyta</taxon>
        <taxon>Tracheophyta</taxon>
        <taxon>Spermatophyta</taxon>
        <taxon>Magnoliopsida</taxon>
        <taxon>eudicotyledons</taxon>
        <taxon>Gunneridae</taxon>
        <taxon>Pentapetalae</taxon>
        <taxon>rosids</taxon>
        <taxon>fabids</taxon>
        <taxon>Malpighiales</taxon>
        <taxon>Linaceae</taxon>
        <taxon>Linum</taxon>
    </lineage>
</organism>
<name>A0AAV2DYT8_9ROSI</name>
<accession>A0AAV2DYT8</accession>
<evidence type="ECO:0000313" key="2">
    <source>
        <dbReference type="Proteomes" id="UP001497516"/>
    </source>
</evidence>
<gene>
    <name evidence="1" type="ORF">LTRI10_LOCUS20379</name>
</gene>
<sequence>MIEGHTKELIHGPLVVHVLDILFQFYTLNLGSHLNCQLSGGTPGMNVVLFCVRGSSELSGHIGGENGIGFGC</sequence>